<evidence type="ECO:0000256" key="3">
    <source>
        <dbReference type="ARBA" id="ARBA00008519"/>
    </source>
</evidence>
<dbReference type="NCBIfam" id="TIGR03945">
    <property type="entry name" value="PLP_SbnA_fam"/>
    <property type="match status" value="1"/>
</dbReference>
<sequence>MKTSIHKYASALEIKSNILDNIGKTPLISLGRLFKDLPFSVFGKLESENPGGSIKDRTALNMLTKALDTGLVKPGDTIIESSSGNMAIGLAQICKFYNLHLITVVDPHINSHTEKLLHVYGAKLIKVTTTKDNESFLESRLRKVEELLEEIPNSYWPNQYENQANPQTHFQTMGEIAEVLNEKVDYLFVATSTCGTLMGCAEYIKAHNLPTKLIAVDAVGSVIFGDEKRERLIPGHGSGRKSNFLKKEFIYDVIHINDENCIRGCWQLLQNESILCGGSSGAVISAIEFYQDKIEKKANCVAILCDRGDRYLDTVYNKKWIAENFSNLDVKSL</sequence>
<dbReference type="PANTHER" id="PTHR10314">
    <property type="entry name" value="CYSTATHIONINE BETA-SYNTHASE"/>
    <property type="match status" value="1"/>
</dbReference>
<evidence type="ECO:0000256" key="7">
    <source>
        <dbReference type="ARBA" id="ARBA00022679"/>
    </source>
</evidence>
<dbReference type="SUPFAM" id="SSF53686">
    <property type="entry name" value="Tryptophan synthase beta subunit-like PLP-dependent enzymes"/>
    <property type="match status" value="1"/>
</dbReference>
<evidence type="ECO:0000256" key="8">
    <source>
        <dbReference type="ARBA" id="ARBA00022898"/>
    </source>
</evidence>
<dbReference type="RefSeq" id="WP_309729133.1">
    <property type="nucleotide sequence ID" value="NZ_JAVDQA010000007.1"/>
</dbReference>
<dbReference type="PROSITE" id="PS00901">
    <property type="entry name" value="CYS_SYNTHASE"/>
    <property type="match status" value="1"/>
</dbReference>
<dbReference type="InterPro" id="IPR001216">
    <property type="entry name" value="P-phosphate_BS"/>
</dbReference>
<dbReference type="Gene3D" id="3.40.50.1100">
    <property type="match status" value="2"/>
</dbReference>
<dbReference type="InterPro" id="IPR036052">
    <property type="entry name" value="TrpB-like_PALP_sf"/>
</dbReference>
<evidence type="ECO:0000256" key="1">
    <source>
        <dbReference type="ARBA" id="ARBA00001933"/>
    </source>
</evidence>
<evidence type="ECO:0000256" key="5">
    <source>
        <dbReference type="ARBA" id="ARBA00012331"/>
    </source>
</evidence>
<comment type="caution">
    <text evidence="10">The sequence shown here is derived from an EMBL/GenBank/DDBJ whole genome shotgun (WGS) entry which is preliminary data.</text>
</comment>
<dbReference type="Pfam" id="PF00291">
    <property type="entry name" value="PALP"/>
    <property type="match status" value="1"/>
</dbReference>
<evidence type="ECO:0000256" key="6">
    <source>
        <dbReference type="ARBA" id="ARBA00016985"/>
    </source>
</evidence>
<dbReference type="EMBL" id="JAVDQA010000007">
    <property type="protein sequence ID" value="MDR6301584.1"/>
    <property type="molecule type" value="Genomic_DNA"/>
</dbReference>
<evidence type="ECO:0000256" key="4">
    <source>
        <dbReference type="ARBA" id="ARBA00011738"/>
    </source>
</evidence>
<comment type="subunit">
    <text evidence="4">Homodimer.</text>
</comment>
<dbReference type="CDD" id="cd01561">
    <property type="entry name" value="CBS_like"/>
    <property type="match status" value="1"/>
</dbReference>
<name>A0ABU1K7J9_9FLAO</name>
<reference evidence="10 11" key="1">
    <citation type="submission" date="2023-07" db="EMBL/GenBank/DDBJ databases">
        <title>Genomic Encyclopedia of Type Strains, Phase IV (KMG-IV): sequencing the most valuable type-strain genomes for metagenomic binning, comparative biology and taxonomic classification.</title>
        <authorList>
            <person name="Goeker M."/>
        </authorList>
    </citation>
    <scope>NUCLEOTIDE SEQUENCE [LARGE SCALE GENOMIC DNA]</scope>
    <source>
        <strain evidence="10 11">DSM 102814</strain>
    </source>
</reference>
<comment type="similarity">
    <text evidence="3">Belongs to the cysteine synthase/cystathionine beta-synthase family. SbnA subfamily.</text>
</comment>
<dbReference type="Proteomes" id="UP001257659">
    <property type="component" value="Unassembled WGS sequence"/>
</dbReference>
<comment type="cofactor">
    <cofactor evidence="1">
        <name>pyridoxal 5'-phosphate</name>
        <dbReference type="ChEBI" id="CHEBI:597326"/>
    </cofactor>
</comment>
<keyword evidence="8" id="KW-0663">Pyridoxal phosphate</keyword>
<keyword evidence="7 10" id="KW-0808">Transferase</keyword>
<accession>A0ABU1K7J9</accession>
<gene>
    <name evidence="10" type="ORF">GGR31_002254</name>
</gene>
<dbReference type="InterPro" id="IPR050214">
    <property type="entry name" value="Cys_Synth/Cystath_Beta-Synth"/>
</dbReference>
<organism evidence="10 11">
    <name type="scientific">Mesonia maritima</name>
    <dbReference type="NCBI Taxonomy" id="1793873"/>
    <lineage>
        <taxon>Bacteria</taxon>
        <taxon>Pseudomonadati</taxon>
        <taxon>Bacteroidota</taxon>
        <taxon>Flavobacteriia</taxon>
        <taxon>Flavobacteriales</taxon>
        <taxon>Flavobacteriaceae</taxon>
        <taxon>Mesonia</taxon>
    </lineage>
</organism>
<dbReference type="GO" id="GO:0004124">
    <property type="term" value="F:cysteine synthase activity"/>
    <property type="evidence" value="ECO:0007669"/>
    <property type="project" value="UniProtKB-EC"/>
</dbReference>
<feature type="domain" description="Tryptophan synthase beta chain-like PALP" evidence="9">
    <location>
        <begin position="19"/>
        <end position="306"/>
    </location>
</feature>
<evidence type="ECO:0000259" key="9">
    <source>
        <dbReference type="Pfam" id="PF00291"/>
    </source>
</evidence>
<dbReference type="EC" id="2.5.1.140" evidence="5"/>
<protein>
    <recommendedName>
        <fullName evidence="6">N-(2-amino-2-carboxyethyl)-L-glutamate synthase</fullName>
        <ecNumber evidence="5">2.5.1.140</ecNumber>
    </recommendedName>
</protein>
<keyword evidence="11" id="KW-1185">Reference proteome</keyword>
<dbReference type="InterPro" id="IPR001926">
    <property type="entry name" value="TrpB-like_PALP"/>
</dbReference>
<dbReference type="InterPro" id="IPR023927">
    <property type="entry name" value="SbnA"/>
</dbReference>
<evidence type="ECO:0000313" key="11">
    <source>
        <dbReference type="Proteomes" id="UP001257659"/>
    </source>
</evidence>
<comment type="pathway">
    <text evidence="2">Siderophore biosynthesis.</text>
</comment>
<evidence type="ECO:0000256" key="2">
    <source>
        <dbReference type="ARBA" id="ARBA00004924"/>
    </source>
</evidence>
<proteinExistence type="inferred from homology"/>
<evidence type="ECO:0000313" key="10">
    <source>
        <dbReference type="EMBL" id="MDR6301584.1"/>
    </source>
</evidence>